<protein>
    <submittedName>
        <fullName evidence="2">HotDog domain-containing protein</fullName>
    </submittedName>
</protein>
<dbReference type="OrthoDB" id="506431at2759"/>
<feature type="domain" description="Thioesterase" evidence="1">
    <location>
        <begin position="108"/>
        <end position="203"/>
    </location>
</feature>
<organism evidence="2 3">
    <name type="scientific">Plectosphaerella plurivora</name>
    <dbReference type="NCBI Taxonomy" id="936078"/>
    <lineage>
        <taxon>Eukaryota</taxon>
        <taxon>Fungi</taxon>
        <taxon>Dikarya</taxon>
        <taxon>Ascomycota</taxon>
        <taxon>Pezizomycotina</taxon>
        <taxon>Sordariomycetes</taxon>
        <taxon>Hypocreomycetidae</taxon>
        <taxon>Glomerellales</taxon>
        <taxon>Plectosphaerellaceae</taxon>
        <taxon>Plectosphaerella</taxon>
    </lineage>
</organism>
<dbReference type="Gene3D" id="3.10.129.10">
    <property type="entry name" value="Hotdog Thioesterase"/>
    <property type="match status" value="1"/>
</dbReference>
<dbReference type="PANTHER" id="PTHR47260:SF1">
    <property type="entry name" value="UPF0644 PROTEIN PB2B4.06"/>
    <property type="match status" value="1"/>
</dbReference>
<dbReference type="EMBL" id="JAGSXJ010000003">
    <property type="protein sequence ID" value="KAH6693941.1"/>
    <property type="molecule type" value="Genomic_DNA"/>
</dbReference>
<dbReference type="InterPro" id="IPR006683">
    <property type="entry name" value="Thioestr_dom"/>
</dbReference>
<gene>
    <name evidence="2" type="ORF">F5X68DRAFT_199916</name>
</gene>
<reference evidence="2" key="1">
    <citation type="journal article" date="2021" name="Nat. Commun.">
        <title>Genetic determinants of endophytism in the Arabidopsis root mycobiome.</title>
        <authorList>
            <person name="Mesny F."/>
            <person name="Miyauchi S."/>
            <person name="Thiergart T."/>
            <person name="Pickel B."/>
            <person name="Atanasova L."/>
            <person name="Karlsson M."/>
            <person name="Huettel B."/>
            <person name="Barry K.W."/>
            <person name="Haridas S."/>
            <person name="Chen C."/>
            <person name="Bauer D."/>
            <person name="Andreopoulos W."/>
            <person name="Pangilinan J."/>
            <person name="LaButti K."/>
            <person name="Riley R."/>
            <person name="Lipzen A."/>
            <person name="Clum A."/>
            <person name="Drula E."/>
            <person name="Henrissat B."/>
            <person name="Kohler A."/>
            <person name="Grigoriev I.V."/>
            <person name="Martin F.M."/>
            <person name="Hacquard S."/>
        </authorList>
    </citation>
    <scope>NUCLEOTIDE SEQUENCE</scope>
    <source>
        <strain evidence="2">MPI-SDFR-AT-0117</strain>
    </source>
</reference>
<dbReference type="InterPro" id="IPR052061">
    <property type="entry name" value="PTE-AB_protein"/>
</dbReference>
<dbReference type="PANTHER" id="PTHR47260">
    <property type="entry name" value="UPF0644 PROTEIN PB2B4.06"/>
    <property type="match status" value="1"/>
</dbReference>
<accession>A0A9P8VL90</accession>
<name>A0A9P8VL90_9PEZI</name>
<sequence>MALLISDDDVDYFLSIPWCAALLTPPDVVHFTPTSRLEGDHAARSMTQDQLFRKSLNNSDTIPRCVGFYRDTTDQIVAEAAASDKPARLLVESISLLFELRPGVNGFNGTAHGGLIASLIDEAMGSMFLVNNVVQAVNGMRGGSVPQGIVDLSNLRVFTAGMDVRFQKPVKTPGVVVVTSNFVKTEGRKIFFDVRLTDEKGVENAKCDAVWLSRPLDKI</sequence>
<keyword evidence="3" id="KW-1185">Reference proteome</keyword>
<comment type="caution">
    <text evidence="2">The sequence shown here is derived from an EMBL/GenBank/DDBJ whole genome shotgun (WGS) entry which is preliminary data.</text>
</comment>
<dbReference type="Pfam" id="PF03061">
    <property type="entry name" value="4HBT"/>
    <property type="match status" value="1"/>
</dbReference>
<evidence type="ECO:0000313" key="3">
    <source>
        <dbReference type="Proteomes" id="UP000770015"/>
    </source>
</evidence>
<proteinExistence type="predicted"/>
<evidence type="ECO:0000313" key="2">
    <source>
        <dbReference type="EMBL" id="KAH6693941.1"/>
    </source>
</evidence>
<dbReference type="CDD" id="cd03443">
    <property type="entry name" value="PaaI_thioesterase"/>
    <property type="match status" value="1"/>
</dbReference>
<dbReference type="Proteomes" id="UP000770015">
    <property type="component" value="Unassembled WGS sequence"/>
</dbReference>
<dbReference type="SUPFAM" id="SSF54637">
    <property type="entry name" value="Thioesterase/thiol ester dehydrase-isomerase"/>
    <property type="match status" value="1"/>
</dbReference>
<evidence type="ECO:0000259" key="1">
    <source>
        <dbReference type="Pfam" id="PF03061"/>
    </source>
</evidence>
<dbReference type="AlphaFoldDB" id="A0A9P8VL90"/>
<dbReference type="InterPro" id="IPR029069">
    <property type="entry name" value="HotDog_dom_sf"/>
</dbReference>